<accession>A0A7Y7RXW7</accession>
<name>A0A7Y7RXW7_9PSED</name>
<feature type="non-terminal residue" evidence="1">
    <location>
        <position position="706"/>
    </location>
</feature>
<protein>
    <submittedName>
        <fullName evidence="1">Uncharacterized protein</fullName>
    </submittedName>
</protein>
<evidence type="ECO:0000313" key="2">
    <source>
        <dbReference type="Proteomes" id="UP000560470"/>
    </source>
</evidence>
<dbReference type="AlphaFoldDB" id="A0A7Y7RXW7"/>
<proteinExistence type="predicted"/>
<dbReference type="EMBL" id="JACAOZ010000069">
    <property type="protein sequence ID" value="NVZ60444.1"/>
    <property type="molecule type" value="Genomic_DNA"/>
</dbReference>
<reference evidence="1 2" key="1">
    <citation type="submission" date="2020-04" db="EMBL/GenBank/DDBJ databases">
        <title>Molecular characterization of pseudomonads from Agaricus bisporus reveal novel blotch 2 pathogens in Western Europe.</title>
        <authorList>
            <person name="Taparia T."/>
            <person name="Krijger M."/>
            <person name="Haynes E."/>
            <person name="Elpinstone J.G."/>
            <person name="Noble R."/>
            <person name="Van Der Wolf J."/>
        </authorList>
    </citation>
    <scope>NUCLEOTIDE SEQUENCE [LARGE SCALE GENOMIC DNA]</scope>
    <source>
        <strain evidence="1 2">B7002</strain>
    </source>
</reference>
<gene>
    <name evidence="1" type="ORF">HX797_29735</name>
</gene>
<evidence type="ECO:0000313" key="1">
    <source>
        <dbReference type="EMBL" id="NVZ60444.1"/>
    </source>
</evidence>
<comment type="caution">
    <text evidence="1">The sequence shown here is derived from an EMBL/GenBank/DDBJ whole genome shotgun (WGS) entry which is preliminary data.</text>
</comment>
<sequence length="706" mass="79210">MPKSYWAFEPWTQWGPGDYTGLRIKDLTRPIASGNHFTLADRYFVSFDADQLEDGTHEYYGRVLRIASNNESRSVIKKILCKQSIPGGRDPNDQEPWHSALLMWFDNLPEGSAITPDLVDDEAPDKPRYIRVWIQPYPNIRKNDRNFIYVDGHVHEHIVTPEQASGNKRYSVDIPGKVFRSVTKDGTFYVRMGVRDVVGNEPEGKYTLSKPYPLRNELKSTLLNMPILTLTGDELSEEVSTVDLDTQGAAQYLVLIAPPRRTTTSTTRNKIILVLDVERADKTTYTLRLPAITDRNVQSESIPLSSAFFNDIGRGRFRLSWELHSYNGTKIEFSRSYSIDVIGTPTRMPRLKLDPYQAGLIPRDRDVESEMPIYSPYASSSRETIYLRTKGDHNGAQVVTYSQLAGPEGGKRLLPKKDLKVFENKGVFEVFYEVNAGSGKPPRRSEIVEAEIGEGGGDLPAAYIQEVKENYTNFNLDLNDLSGYDVDVFFPCADTVEHDELHYNIIGGSPRSSSQGIITINKAIEGAALLELATPIPYDLFAANLNGAVDISYSVVTPGSPPIIRRSAVLRISIGEPVELQTFKLVEASATDETIFPRALIKGGNLEMTYFKPIKGDTITFTLEGEFGIMQHKEVLVVNPKNTVFKSHVPIEVITRGLRNDGNNIVMNCTVARGPFRYMFETLRLRLLPVQNLPKPIIRGYADTTV</sequence>
<dbReference type="Proteomes" id="UP000560470">
    <property type="component" value="Unassembled WGS sequence"/>
</dbReference>
<organism evidence="1 2">
    <name type="scientific">Pseudomonas edaphica</name>
    <dbReference type="NCBI Taxonomy" id="2006980"/>
    <lineage>
        <taxon>Bacteria</taxon>
        <taxon>Pseudomonadati</taxon>
        <taxon>Pseudomonadota</taxon>
        <taxon>Gammaproteobacteria</taxon>
        <taxon>Pseudomonadales</taxon>
        <taxon>Pseudomonadaceae</taxon>
        <taxon>Pseudomonas</taxon>
    </lineage>
</organism>